<reference evidence="3" key="1">
    <citation type="submission" date="2016-02" db="EMBL/GenBank/DDBJ databases">
        <authorList>
            <person name="Wen L."/>
            <person name="He K."/>
            <person name="Yang H."/>
        </authorList>
    </citation>
    <scope>NUCLEOTIDE SEQUENCE [LARGE SCALE GENOMIC DNA]</scope>
</reference>
<sequence length="129" mass="14061">MTEVRHSEFTDSEGQTFIIESEDGVISIQTYGGHIDELDEGNCAGCEDCIETVALFAVDAPKIIVALQRALQHAATTGEYGRGETISGQCVDIHSTHPFNAVSQLQSYDEPDFSPDSPHYGKPHEDCCK</sequence>
<evidence type="ECO:0000313" key="2">
    <source>
        <dbReference type="EMBL" id="AMM44509.1"/>
    </source>
</evidence>
<dbReference type="OrthoDB" id="21650at10239"/>
<dbReference type="RefSeq" id="YP_009303116.1">
    <property type="nucleotide sequence ID" value="NC_031252.1"/>
</dbReference>
<evidence type="ECO:0000256" key="1">
    <source>
        <dbReference type="SAM" id="MobiDB-lite"/>
    </source>
</evidence>
<gene>
    <name evidence="2" type="primary">47</name>
    <name evidence="2" type="ORF">BARRETLEMON_47</name>
</gene>
<dbReference type="EMBL" id="KU647629">
    <property type="protein sequence ID" value="AMM44509.1"/>
    <property type="molecule type" value="Genomic_DNA"/>
</dbReference>
<protein>
    <submittedName>
        <fullName evidence="2">Uncharacterized protein</fullName>
    </submittedName>
</protein>
<evidence type="ECO:0000313" key="3">
    <source>
        <dbReference type="Proteomes" id="UP000204546"/>
    </source>
</evidence>
<accession>A0A140G774</accession>
<proteinExistence type="predicted"/>
<dbReference type="Proteomes" id="UP000204546">
    <property type="component" value="Segment"/>
</dbReference>
<keyword evidence="3" id="KW-1185">Reference proteome</keyword>
<dbReference type="KEGG" id="vg:29125687"/>
<dbReference type="GeneID" id="29125687"/>
<name>A0A140G774_9CAUD</name>
<feature type="region of interest" description="Disordered" evidence="1">
    <location>
        <begin position="107"/>
        <end position="129"/>
    </location>
</feature>
<organism evidence="2 3">
    <name type="scientific">Arthrobacter phage BarretLemon</name>
    <dbReference type="NCBI Taxonomy" id="1796994"/>
    <lineage>
        <taxon>Viruses</taxon>
        <taxon>Duplodnaviria</taxon>
        <taxon>Heunggongvirae</taxon>
        <taxon>Uroviricota</taxon>
        <taxon>Caudoviricetes</taxon>
        <taxon>Berryhillviridae</taxon>
        <taxon>Marthavirus</taxon>
        <taxon>Marthavirus barretlemon</taxon>
    </lineage>
</organism>